<feature type="domain" description="CBS" evidence="1">
    <location>
        <begin position="101"/>
        <end position="136"/>
    </location>
</feature>
<dbReference type="EMBL" id="JACBZR010000001">
    <property type="protein sequence ID" value="NYI77147.1"/>
    <property type="molecule type" value="Genomic_DNA"/>
</dbReference>
<accession>A0A7Z0DKM1</accession>
<comment type="caution">
    <text evidence="2">The sequence shown here is derived from an EMBL/GenBank/DDBJ whole genome shotgun (WGS) entry which is preliminary data.</text>
</comment>
<dbReference type="SUPFAM" id="SSF54631">
    <property type="entry name" value="CBS-domain pair"/>
    <property type="match status" value="1"/>
</dbReference>
<dbReference type="InterPro" id="IPR000644">
    <property type="entry name" value="CBS_dom"/>
</dbReference>
<sequence>MPLTRIGKPTTRPMDGVEYGGGRLAYAPGEATVADAMVRRPKLLTATATSSDVRDLFRDDHVHAALVVDGERLLTVIEPHEAEACEEAAASALGTLQGRTTSSDADLWETWVRMTESGRRRLAVVDDGRCVGLLCLKRSGRGFCCDAGVRARNAHPSPQELTWDE</sequence>
<evidence type="ECO:0000259" key="1">
    <source>
        <dbReference type="Pfam" id="PF00571"/>
    </source>
</evidence>
<dbReference type="InterPro" id="IPR046342">
    <property type="entry name" value="CBS_dom_sf"/>
</dbReference>
<dbReference type="Pfam" id="PF00571">
    <property type="entry name" value="CBS"/>
    <property type="match status" value="1"/>
</dbReference>
<dbReference type="AlphaFoldDB" id="A0A7Z0DKM1"/>
<dbReference type="Proteomes" id="UP000564496">
    <property type="component" value="Unassembled WGS sequence"/>
</dbReference>
<keyword evidence="3" id="KW-1185">Reference proteome</keyword>
<gene>
    <name evidence="2" type="ORF">BJ988_001795</name>
</gene>
<protein>
    <recommendedName>
        <fullName evidence="1">CBS domain-containing protein</fullName>
    </recommendedName>
</protein>
<organism evidence="2 3">
    <name type="scientific">Nocardioides panzhihuensis</name>
    <dbReference type="NCBI Taxonomy" id="860243"/>
    <lineage>
        <taxon>Bacteria</taxon>
        <taxon>Bacillati</taxon>
        <taxon>Actinomycetota</taxon>
        <taxon>Actinomycetes</taxon>
        <taxon>Propionibacteriales</taxon>
        <taxon>Nocardioidaceae</taxon>
        <taxon>Nocardioides</taxon>
    </lineage>
</organism>
<dbReference type="RefSeq" id="WP_179657679.1">
    <property type="nucleotide sequence ID" value="NZ_JACBZR010000001.1"/>
</dbReference>
<proteinExistence type="predicted"/>
<evidence type="ECO:0000313" key="2">
    <source>
        <dbReference type="EMBL" id="NYI77147.1"/>
    </source>
</evidence>
<name>A0A7Z0DKM1_9ACTN</name>
<dbReference type="Gene3D" id="3.10.580.10">
    <property type="entry name" value="CBS-domain"/>
    <property type="match status" value="1"/>
</dbReference>
<reference evidence="2 3" key="1">
    <citation type="submission" date="2020-07" db="EMBL/GenBank/DDBJ databases">
        <title>Sequencing the genomes of 1000 actinobacteria strains.</title>
        <authorList>
            <person name="Klenk H.-P."/>
        </authorList>
    </citation>
    <scope>NUCLEOTIDE SEQUENCE [LARGE SCALE GENOMIC DNA]</scope>
    <source>
        <strain evidence="2 3">DSM 26487</strain>
    </source>
</reference>
<evidence type="ECO:0000313" key="3">
    <source>
        <dbReference type="Proteomes" id="UP000564496"/>
    </source>
</evidence>